<name>N1QET9_SPHMS</name>
<dbReference type="RefSeq" id="XP_016759789.1">
    <property type="nucleotide sequence ID" value="XM_016901357.1"/>
</dbReference>
<feature type="transmembrane region" description="Helical" evidence="2">
    <location>
        <begin position="59"/>
        <end position="78"/>
    </location>
</feature>
<dbReference type="Proteomes" id="UP000016931">
    <property type="component" value="Unassembled WGS sequence"/>
</dbReference>
<reference evidence="3 4" key="1">
    <citation type="journal article" date="2012" name="PLoS Pathog.">
        <title>Diverse lifestyles and strategies of plant pathogenesis encoded in the genomes of eighteen Dothideomycetes fungi.</title>
        <authorList>
            <person name="Ohm R.A."/>
            <person name="Feau N."/>
            <person name="Henrissat B."/>
            <person name="Schoch C.L."/>
            <person name="Horwitz B.A."/>
            <person name="Barry K.W."/>
            <person name="Condon B.J."/>
            <person name="Copeland A.C."/>
            <person name="Dhillon B."/>
            <person name="Glaser F."/>
            <person name="Hesse C.N."/>
            <person name="Kosti I."/>
            <person name="LaButti K."/>
            <person name="Lindquist E.A."/>
            <person name="Lucas S."/>
            <person name="Salamov A.A."/>
            <person name="Bradshaw R.E."/>
            <person name="Ciuffetti L."/>
            <person name="Hamelin R.C."/>
            <person name="Kema G.H.J."/>
            <person name="Lawrence C."/>
            <person name="Scott J.A."/>
            <person name="Spatafora J.W."/>
            <person name="Turgeon B.G."/>
            <person name="de Wit P.J.G.M."/>
            <person name="Zhong S."/>
            <person name="Goodwin S.B."/>
            <person name="Grigoriev I.V."/>
        </authorList>
    </citation>
    <scope>NUCLEOTIDE SEQUENCE [LARGE SCALE GENOMIC DNA]</scope>
    <source>
        <strain evidence="3 4">SO2202</strain>
    </source>
</reference>
<proteinExistence type="predicted"/>
<protein>
    <submittedName>
        <fullName evidence="3">Uncharacterized protein</fullName>
    </submittedName>
</protein>
<evidence type="ECO:0000313" key="3">
    <source>
        <dbReference type="EMBL" id="EMF11668.1"/>
    </source>
</evidence>
<gene>
    <name evidence="3" type="ORF">SEPMUDRAFT_117647</name>
</gene>
<evidence type="ECO:0000256" key="2">
    <source>
        <dbReference type="SAM" id="Phobius"/>
    </source>
</evidence>
<dbReference type="HOGENOM" id="CLU_1403240_0_0_1"/>
<dbReference type="AlphaFoldDB" id="N1QET9"/>
<keyword evidence="2" id="KW-0472">Membrane</keyword>
<sequence length="194" mass="21119">MTSFTTIDLEFGAAARQAWHPSEKRASSGPAPAPAPAPVDGSIARVHAMARVRLVHVRVLAAFTSTLMGALSTGHVALRQKKASLGGMRKSPAGHGPRTILSAQQVGPDFPLFSSHQIPIPAEDLESLVLGPPQPKHDPYQACIALTMRRRRTFLSRDSEESAFARPSEEWDLHDANALVEGQRFWLEAMTDHM</sequence>
<evidence type="ECO:0000313" key="4">
    <source>
        <dbReference type="Proteomes" id="UP000016931"/>
    </source>
</evidence>
<organism evidence="3 4">
    <name type="scientific">Sphaerulina musiva (strain SO2202)</name>
    <name type="common">Poplar stem canker fungus</name>
    <name type="synonym">Septoria musiva</name>
    <dbReference type="NCBI Taxonomy" id="692275"/>
    <lineage>
        <taxon>Eukaryota</taxon>
        <taxon>Fungi</taxon>
        <taxon>Dikarya</taxon>
        <taxon>Ascomycota</taxon>
        <taxon>Pezizomycotina</taxon>
        <taxon>Dothideomycetes</taxon>
        <taxon>Dothideomycetidae</taxon>
        <taxon>Mycosphaerellales</taxon>
        <taxon>Mycosphaerellaceae</taxon>
        <taxon>Sphaerulina</taxon>
    </lineage>
</organism>
<keyword evidence="4" id="KW-1185">Reference proteome</keyword>
<keyword evidence="2" id="KW-0812">Transmembrane</keyword>
<feature type="region of interest" description="Disordered" evidence="1">
    <location>
        <begin position="18"/>
        <end position="38"/>
    </location>
</feature>
<accession>N1QET9</accession>
<keyword evidence="2" id="KW-1133">Transmembrane helix</keyword>
<dbReference type="EMBL" id="KB456265">
    <property type="protein sequence ID" value="EMF11668.1"/>
    <property type="molecule type" value="Genomic_DNA"/>
</dbReference>
<dbReference type="GeneID" id="27898494"/>
<evidence type="ECO:0000256" key="1">
    <source>
        <dbReference type="SAM" id="MobiDB-lite"/>
    </source>
</evidence>